<comment type="subcellular location">
    <subcellularLocation>
        <location evidence="1 8">Cytoplasm</location>
    </subcellularLocation>
</comment>
<dbReference type="Gene3D" id="3.40.50.620">
    <property type="entry name" value="HUPs"/>
    <property type="match status" value="1"/>
</dbReference>
<organism evidence="12 13">
    <name type="scientific">Glaciecola punicea ACAM 611</name>
    <dbReference type="NCBI Taxonomy" id="1121923"/>
    <lineage>
        <taxon>Bacteria</taxon>
        <taxon>Pseudomonadati</taxon>
        <taxon>Pseudomonadota</taxon>
        <taxon>Gammaproteobacteria</taxon>
        <taxon>Alteromonadales</taxon>
        <taxon>Alteromonadaceae</taxon>
        <taxon>Glaciecola</taxon>
    </lineage>
</organism>
<feature type="binding site" evidence="8">
    <location>
        <begin position="41"/>
        <end position="46"/>
    </location>
    <ligand>
        <name>ATP</name>
        <dbReference type="ChEBI" id="CHEBI:30616"/>
    </ligand>
</feature>
<dbReference type="STRING" id="56804.BAE46_12410"/>
<comment type="similarity">
    <text evidence="8">Belongs to the tRNA(Ile)-lysidine synthase family.</text>
</comment>
<dbReference type="Pfam" id="PF01171">
    <property type="entry name" value="ATP_bind_3"/>
    <property type="match status" value="1"/>
</dbReference>
<dbReference type="Pfam" id="PF09179">
    <property type="entry name" value="TilS"/>
    <property type="match status" value="1"/>
</dbReference>
<dbReference type="CDD" id="cd01992">
    <property type="entry name" value="TilS_N"/>
    <property type="match status" value="1"/>
</dbReference>
<proteinExistence type="inferred from homology"/>
<keyword evidence="3 8" id="KW-0436">Ligase</keyword>
<feature type="domain" description="tRNA(Ile)-lysidine/2-thiocytidine synthase N-terminal" evidence="9">
    <location>
        <begin position="36"/>
        <end position="215"/>
    </location>
</feature>
<dbReference type="HAMAP" id="MF_01161">
    <property type="entry name" value="tRNA_Ile_lys_synt"/>
    <property type="match status" value="1"/>
</dbReference>
<name>H5TB81_9ALTE</name>
<keyword evidence="2 8" id="KW-0963">Cytoplasm</keyword>
<dbReference type="EMBL" id="BAET01000013">
    <property type="protein sequence ID" value="GAB55558.1"/>
    <property type="molecule type" value="Genomic_DNA"/>
</dbReference>
<dbReference type="RefSeq" id="WP_006004765.1">
    <property type="nucleotide sequence ID" value="NZ_BAET01000013.1"/>
</dbReference>
<evidence type="ECO:0000256" key="1">
    <source>
        <dbReference type="ARBA" id="ARBA00004496"/>
    </source>
</evidence>
<dbReference type="NCBIfam" id="TIGR02432">
    <property type="entry name" value="lysidine_TilS_N"/>
    <property type="match status" value="1"/>
</dbReference>
<evidence type="ECO:0000259" key="11">
    <source>
        <dbReference type="Pfam" id="PF11734"/>
    </source>
</evidence>
<dbReference type="InterPro" id="IPR012094">
    <property type="entry name" value="tRNA_Ile_lys_synt"/>
</dbReference>
<evidence type="ECO:0000256" key="3">
    <source>
        <dbReference type="ARBA" id="ARBA00022598"/>
    </source>
</evidence>
<gene>
    <name evidence="8 12" type="primary">tilS</name>
    <name evidence="12" type="ORF">GPUN_1434</name>
</gene>
<dbReference type="PANTHER" id="PTHR43033">
    <property type="entry name" value="TRNA(ILE)-LYSIDINE SYNTHASE-RELATED"/>
    <property type="match status" value="1"/>
</dbReference>
<feature type="domain" description="tRNA(Ile)-lysidine synthase substrate-binding" evidence="10">
    <location>
        <begin position="263"/>
        <end position="329"/>
    </location>
</feature>
<evidence type="ECO:0000313" key="13">
    <source>
        <dbReference type="Proteomes" id="UP000053586"/>
    </source>
</evidence>
<evidence type="ECO:0000256" key="2">
    <source>
        <dbReference type="ARBA" id="ARBA00022490"/>
    </source>
</evidence>
<dbReference type="InterPro" id="IPR014729">
    <property type="entry name" value="Rossmann-like_a/b/a_fold"/>
</dbReference>
<evidence type="ECO:0000256" key="5">
    <source>
        <dbReference type="ARBA" id="ARBA00022741"/>
    </source>
</evidence>
<evidence type="ECO:0000259" key="10">
    <source>
        <dbReference type="Pfam" id="PF09179"/>
    </source>
</evidence>
<reference evidence="12 13" key="1">
    <citation type="journal article" date="2012" name="J. Bacteriol.">
        <title>Genome sequence of proteorhodopsin-containing sea ice bacterium Glaciecola punicea ACAM 611T.</title>
        <authorList>
            <person name="Qin Q.-L."/>
            <person name="Xie B.-B."/>
            <person name="Shu Y.-L."/>
            <person name="Rong J.-C."/>
            <person name="Zhao D.-L."/>
            <person name="Zhang X.-Y."/>
            <person name="Chen X.-L."/>
            <person name="Zhou B.-C."/>
            <person name="Zhanga Y.-Z."/>
        </authorList>
    </citation>
    <scope>NUCLEOTIDE SEQUENCE [LARGE SCALE GENOMIC DNA]</scope>
    <source>
        <strain evidence="12 13">ACAM 611</strain>
    </source>
</reference>
<keyword evidence="5 8" id="KW-0547">Nucleotide-binding</keyword>
<evidence type="ECO:0000256" key="7">
    <source>
        <dbReference type="ARBA" id="ARBA00048539"/>
    </source>
</evidence>
<dbReference type="Gene3D" id="1.20.59.20">
    <property type="match status" value="1"/>
</dbReference>
<dbReference type="InterPro" id="IPR011063">
    <property type="entry name" value="TilS/TtcA_N"/>
</dbReference>
<dbReference type="InterPro" id="IPR012796">
    <property type="entry name" value="Lysidine-tRNA-synth_C"/>
</dbReference>
<protein>
    <recommendedName>
        <fullName evidence="8">tRNA(Ile)-lysidine synthase</fullName>
        <ecNumber evidence="8">6.3.4.19</ecNumber>
    </recommendedName>
    <alternativeName>
        <fullName evidence="8">tRNA(Ile)-2-lysyl-cytidine synthase</fullName>
    </alternativeName>
    <alternativeName>
        <fullName evidence="8">tRNA(Ile)-lysidine synthetase</fullName>
    </alternativeName>
</protein>
<keyword evidence="4 8" id="KW-0819">tRNA processing</keyword>
<evidence type="ECO:0000259" key="9">
    <source>
        <dbReference type="Pfam" id="PF01171"/>
    </source>
</evidence>
<dbReference type="GO" id="GO:0005524">
    <property type="term" value="F:ATP binding"/>
    <property type="evidence" value="ECO:0007669"/>
    <property type="project" value="UniProtKB-UniRule"/>
</dbReference>
<dbReference type="PANTHER" id="PTHR43033:SF1">
    <property type="entry name" value="TRNA(ILE)-LYSIDINE SYNTHASE-RELATED"/>
    <property type="match status" value="1"/>
</dbReference>
<dbReference type="GO" id="GO:0006400">
    <property type="term" value="P:tRNA modification"/>
    <property type="evidence" value="ECO:0007669"/>
    <property type="project" value="UniProtKB-UniRule"/>
</dbReference>
<dbReference type="SUPFAM" id="SSF56037">
    <property type="entry name" value="PheT/TilS domain"/>
    <property type="match status" value="1"/>
</dbReference>
<dbReference type="Proteomes" id="UP000053586">
    <property type="component" value="Unassembled WGS sequence"/>
</dbReference>
<dbReference type="Pfam" id="PF11734">
    <property type="entry name" value="TilS_C"/>
    <property type="match status" value="1"/>
</dbReference>
<dbReference type="InterPro" id="IPR015262">
    <property type="entry name" value="tRNA_Ile_lys_synt_subst-bd"/>
</dbReference>
<comment type="function">
    <text evidence="8">Ligates lysine onto the cytidine present at position 34 of the AUA codon-specific tRNA(Ile) that contains the anticodon CAU, in an ATP-dependent manner. Cytidine is converted to lysidine, thus changing the amino acid specificity of the tRNA from methionine to isoleucine.</text>
</comment>
<dbReference type="SUPFAM" id="SSF52402">
    <property type="entry name" value="Adenine nucleotide alpha hydrolases-like"/>
    <property type="match status" value="1"/>
</dbReference>
<reference evidence="12 13" key="2">
    <citation type="journal article" date="2017" name="Antonie Van Leeuwenhoek">
        <title>Rhizobium rhizosphaerae sp. nov., a novel species isolated from rice rhizosphere.</title>
        <authorList>
            <person name="Zhao J.J."/>
            <person name="Zhang J."/>
            <person name="Zhang R.J."/>
            <person name="Zhang C.W."/>
            <person name="Yin H.Q."/>
            <person name="Zhang X.X."/>
        </authorList>
    </citation>
    <scope>NUCLEOTIDE SEQUENCE [LARGE SCALE GENOMIC DNA]</scope>
    <source>
        <strain evidence="12 13">ACAM 611</strain>
    </source>
</reference>
<dbReference type="AlphaFoldDB" id="H5TB81"/>
<dbReference type="OrthoDB" id="9807403at2"/>
<dbReference type="InterPro" id="IPR012795">
    <property type="entry name" value="tRNA_Ile_lys_synt_N"/>
</dbReference>
<evidence type="ECO:0000256" key="4">
    <source>
        <dbReference type="ARBA" id="ARBA00022694"/>
    </source>
</evidence>
<evidence type="ECO:0000256" key="6">
    <source>
        <dbReference type="ARBA" id="ARBA00022840"/>
    </source>
</evidence>
<dbReference type="SUPFAM" id="SSF82829">
    <property type="entry name" value="MesJ substrate recognition domain-like"/>
    <property type="match status" value="1"/>
</dbReference>
<feature type="domain" description="Lysidine-tRNA(Ile) synthetase C-terminal" evidence="11">
    <location>
        <begin position="401"/>
        <end position="445"/>
    </location>
</feature>
<dbReference type="GO" id="GO:0005737">
    <property type="term" value="C:cytoplasm"/>
    <property type="evidence" value="ECO:0007669"/>
    <property type="project" value="UniProtKB-SubCell"/>
</dbReference>
<comment type="catalytic activity">
    <reaction evidence="7 8">
        <text>cytidine(34) in tRNA(Ile2) + L-lysine + ATP = lysidine(34) in tRNA(Ile2) + AMP + diphosphate + H(+)</text>
        <dbReference type="Rhea" id="RHEA:43744"/>
        <dbReference type="Rhea" id="RHEA-COMP:10625"/>
        <dbReference type="Rhea" id="RHEA-COMP:10670"/>
        <dbReference type="ChEBI" id="CHEBI:15378"/>
        <dbReference type="ChEBI" id="CHEBI:30616"/>
        <dbReference type="ChEBI" id="CHEBI:32551"/>
        <dbReference type="ChEBI" id="CHEBI:33019"/>
        <dbReference type="ChEBI" id="CHEBI:82748"/>
        <dbReference type="ChEBI" id="CHEBI:83665"/>
        <dbReference type="ChEBI" id="CHEBI:456215"/>
        <dbReference type="EC" id="6.3.4.19"/>
    </reaction>
</comment>
<keyword evidence="13" id="KW-1185">Reference proteome</keyword>
<evidence type="ECO:0000313" key="12">
    <source>
        <dbReference type="EMBL" id="GAB55558.1"/>
    </source>
</evidence>
<accession>H5TB81</accession>
<sequence>MKTSIIDVFKNALADHCQGVFTFDNIKPDEEPLFELCLAYSGGLDSTVLLDVANRVCKKKGIRLTAFHVNHGLSANAMRWQSHCQHECEQRQIPFFSCVVSLKKLAQKSLEAQARDARYSALNNYAQTSKVVLLAQHEDDQAETFLLQLKRGAGVQGLSAMPMYMTHASGTIYLRPFLKLSRAQLLRYAKQHSLLWIEDESNADNRYDRNFLRNQIIPKLTHRWPGINRTIARSADNCAQAQLLTTEYMQVLEKDIIDEQCALSIARFTLLSEHTQKSFIRHWLSSVYGLNMSSVQLNSVLSLSKPSQNTSPYIEVKGKAIERFQGKLHVIDMAMAIETDSSPPVDIQWHKGNEIRLSAYLVLRLLTNDPKEDTSTMLLPDATHIFRLPKEGLICVFGGSNLRFKSSQKRPVKKLKAMYQEWQISPLQRRQTPVFALTDEAIAVALPQLKISCSNIQNEVVVALLKKSI</sequence>
<comment type="caution">
    <text evidence="12">The sequence shown here is derived from an EMBL/GenBank/DDBJ whole genome shotgun (WGS) entry which is preliminary data.</text>
</comment>
<dbReference type="EC" id="6.3.4.19" evidence="8"/>
<evidence type="ECO:0000256" key="8">
    <source>
        <dbReference type="HAMAP-Rule" id="MF_01161"/>
    </source>
</evidence>
<dbReference type="eggNOG" id="COG0037">
    <property type="taxonomic scope" value="Bacteria"/>
</dbReference>
<comment type="domain">
    <text evidence="8">The N-terminal region contains the highly conserved SGGXDS motif, predicted to be a P-loop motif involved in ATP binding.</text>
</comment>
<dbReference type="GO" id="GO:0032267">
    <property type="term" value="F:tRNA(Ile)-lysidine synthase activity"/>
    <property type="evidence" value="ECO:0007669"/>
    <property type="project" value="UniProtKB-EC"/>
</dbReference>
<keyword evidence="6 8" id="KW-0067">ATP-binding</keyword>